<dbReference type="eggNOG" id="ENOG5032Y88">
    <property type="taxonomic scope" value="Bacteria"/>
</dbReference>
<evidence type="ECO:0000313" key="5">
    <source>
        <dbReference type="EMBL" id="EPY07440.1"/>
    </source>
</evidence>
<dbReference type="GO" id="GO:0016788">
    <property type="term" value="F:hydrolase activity, acting on ester bonds"/>
    <property type="evidence" value="ECO:0007669"/>
    <property type="project" value="InterPro"/>
</dbReference>
<evidence type="ECO:0000256" key="3">
    <source>
        <dbReference type="ARBA" id="ARBA00022801"/>
    </source>
</evidence>
<dbReference type="PATRIC" id="fig|1117108.3.peg.2065"/>
<dbReference type="RefSeq" id="WP_021259408.1">
    <property type="nucleotide sequence ID" value="NZ_ATMT01000043.1"/>
</dbReference>
<accession>S9UAD1</accession>
<keyword evidence="2" id="KW-0540">Nuclease</keyword>
<reference evidence="5 6" key="1">
    <citation type="submission" date="2013-05" db="EMBL/GenBank/DDBJ databases">
        <authorList>
            <person name="Strain E.A."/>
            <person name="Brown E."/>
            <person name="Allard M.W."/>
            <person name="Luo Y.L."/>
        </authorList>
    </citation>
    <scope>NUCLEOTIDE SEQUENCE [LARGE SCALE GENOMIC DNA]</scope>
    <source>
        <strain evidence="5 6">TS-15</strain>
    </source>
</reference>
<evidence type="ECO:0000256" key="2">
    <source>
        <dbReference type="ARBA" id="ARBA00022722"/>
    </source>
</evidence>
<dbReference type="Proteomes" id="UP000015344">
    <property type="component" value="Unassembled WGS sequence"/>
</dbReference>
<dbReference type="GO" id="GO:0003676">
    <property type="term" value="F:nucleic acid binding"/>
    <property type="evidence" value="ECO:0007669"/>
    <property type="project" value="InterPro"/>
</dbReference>
<comment type="caution">
    <text evidence="5">The sequence shown here is derived from an EMBL/GenBank/DDBJ whole genome shotgun (WGS) entry which is preliminary data.</text>
</comment>
<sequence length="93" mass="10610">MRERDIEKYLREQVKAAGGKAYKWNSPGNSGVPDRIVIMPGNCITFVELKAPGKQPTKLQLVQHKRLREMDCDVRVIDSIEQVDELLQEMTGI</sequence>
<gene>
    <name evidence="5" type="ORF">PAALTS15_09955</name>
</gene>
<keyword evidence="3" id="KW-0378">Hydrolase</keyword>
<evidence type="ECO:0000313" key="6">
    <source>
        <dbReference type="Proteomes" id="UP000015344"/>
    </source>
</evidence>
<proteinExistence type="predicted"/>
<dbReference type="GO" id="GO:0004518">
    <property type="term" value="F:nuclease activity"/>
    <property type="evidence" value="ECO:0007669"/>
    <property type="project" value="UniProtKB-KW"/>
</dbReference>
<feature type="domain" description="VRR-NUC" evidence="4">
    <location>
        <begin position="1"/>
        <end position="81"/>
    </location>
</feature>
<organism evidence="5 6">
    <name type="scientific">Paenibacillus alvei TS-15</name>
    <dbReference type="NCBI Taxonomy" id="1117108"/>
    <lineage>
        <taxon>Bacteria</taxon>
        <taxon>Bacillati</taxon>
        <taxon>Bacillota</taxon>
        <taxon>Bacilli</taxon>
        <taxon>Bacillales</taxon>
        <taxon>Paenibacillaceae</taxon>
        <taxon>Paenibacillus</taxon>
    </lineage>
</organism>
<dbReference type="EMBL" id="ATMT01000043">
    <property type="protein sequence ID" value="EPY07440.1"/>
    <property type="molecule type" value="Genomic_DNA"/>
</dbReference>
<dbReference type="InterPro" id="IPR014883">
    <property type="entry name" value="VRR_NUC"/>
</dbReference>
<comment type="cofactor">
    <cofactor evidence="1">
        <name>Mg(2+)</name>
        <dbReference type="ChEBI" id="CHEBI:18420"/>
    </cofactor>
</comment>
<evidence type="ECO:0000259" key="4">
    <source>
        <dbReference type="SMART" id="SM00990"/>
    </source>
</evidence>
<name>S9UAD1_PAEAL</name>
<dbReference type="AlphaFoldDB" id="S9UAD1"/>
<protein>
    <submittedName>
        <fullName evidence="5">VRR-NUC domain-containing protein</fullName>
    </submittedName>
</protein>
<evidence type="ECO:0000256" key="1">
    <source>
        <dbReference type="ARBA" id="ARBA00001946"/>
    </source>
</evidence>
<dbReference type="Gene3D" id="3.40.1350.10">
    <property type="match status" value="1"/>
</dbReference>
<dbReference type="InterPro" id="IPR011856">
    <property type="entry name" value="tRNA_endonuc-like_dom_sf"/>
</dbReference>
<dbReference type="SMART" id="SM00990">
    <property type="entry name" value="VRR_NUC"/>
    <property type="match status" value="1"/>
</dbReference>